<gene>
    <name evidence="2" type="ORF">TNIN_407171</name>
</gene>
<evidence type="ECO:0000313" key="3">
    <source>
        <dbReference type="Proteomes" id="UP000886998"/>
    </source>
</evidence>
<organism evidence="2 3">
    <name type="scientific">Trichonephila inaurata madagascariensis</name>
    <dbReference type="NCBI Taxonomy" id="2747483"/>
    <lineage>
        <taxon>Eukaryota</taxon>
        <taxon>Metazoa</taxon>
        <taxon>Ecdysozoa</taxon>
        <taxon>Arthropoda</taxon>
        <taxon>Chelicerata</taxon>
        <taxon>Arachnida</taxon>
        <taxon>Araneae</taxon>
        <taxon>Araneomorphae</taxon>
        <taxon>Entelegynae</taxon>
        <taxon>Araneoidea</taxon>
        <taxon>Nephilidae</taxon>
        <taxon>Trichonephila</taxon>
        <taxon>Trichonephila inaurata</taxon>
    </lineage>
</organism>
<dbReference type="EMBL" id="BMAV01018923">
    <property type="protein sequence ID" value="GFY71538.1"/>
    <property type="molecule type" value="Genomic_DNA"/>
</dbReference>
<dbReference type="Proteomes" id="UP000886998">
    <property type="component" value="Unassembled WGS sequence"/>
</dbReference>
<dbReference type="AlphaFoldDB" id="A0A8X7CK39"/>
<name>A0A8X7CK39_9ARAC</name>
<evidence type="ECO:0000256" key="1">
    <source>
        <dbReference type="SAM" id="MobiDB-lite"/>
    </source>
</evidence>
<accession>A0A8X7CK39</accession>
<protein>
    <submittedName>
        <fullName evidence="2">Uncharacterized protein</fullName>
    </submittedName>
</protein>
<sequence>MNFPVQLTGRLLTDSEPAGVGPNRFSPVHSHRGRSGSSPLSNALHSPLQDPLVLSQPLDCSVVLCKIRLSITAFVFRVCPLGGKENEFM</sequence>
<reference evidence="2" key="1">
    <citation type="submission" date="2020-08" db="EMBL/GenBank/DDBJ databases">
        <title>Multicomponent nature underlies the extraordinary mechanical properties of spider dragline silk.</title>
        <authorList>
            <person name="Kono N."/>
            <person name="Nakamura H."/>
            <person name="Mori M."/>
            <person name="Yoshida Y."/>
            <person name="Ohtoshi R."/>
            <person name="Malay A.D."/>
            <person name="Moran D.A.P."/>
            <person name="Tomita M."/>
            <person name="Numata K."/>
            <person name="Arakawa K."/>
        </authorList>
    </citation>
    <scope>NUCLEOTIDE SEQUENCE</scope>
</reference>
<feature type="region of interest" description="Disordered" evidence="1">
    <location>
        <begin position="1"/>
        <end position="46"/>
    </location>
</feature>
<proteinExistence type="predicted"/>
<evidence type="ECO:0000313" key="2">
    <source>
        <dbReference type="EMBL" id="GFY71538.1"/>
    </source>
</evidence>
<keyword evidence="3" id="KW-1185">Reference proteome</keyword>
<feature type="compositionally biased region" description="Polar residues" evidence="1">
    <location>
        <begin position="35"/>
        <end position="44"/>
    </location>
</feature>
<comment type="caution">
    <text evidence="2">The sequence shown here is derived from an EMBL/GenBank/DDBJ whole genome shotgun (WGS) entry which is preliminary data.</text>
</comment>